<evidence type="ECO:0000313" key="2">
    <source>
        <dbReference type="Proteomes" id="UP000008909"/>
    </source>
</evidence>
<keyword evidence="2" id="KW-1185">Reference proteome</keyword>
<dbReference type="EMBL" id="DF143358">
    <property type="protein sequence ID" value="GAA52818.1"/>
    <property type="molecule type" value="Genomic_DNA"/>
</dbReference>
<reference key="2">
    <citation type="submission" date="2011-10" db="EMBL/GenBank/DDBJ databases">
        <title>The genome and transcriptome sequence of Clonorchis sinensis provide insights into the carcinogenic liver fluke.</title>
        <authorList>
            <person name="Wang X."/>
            <person name="Huang Y."/>
            <person name="Chen W."/>
            <person name="Liu H."/>
            <person name="Guo L."/>
            <person name="Chen Y."/>
            <person name="Luo F."/>
            <person name="Zhou W."/>
            <person name="Sun J."/>
            <person name="Mao Q."/>
            <person name="Liang P."/>
            <person name="Zhou C."/>
            <person name="Tian Y."/>
            <person name="Men J."/>
            <person name="Lv X."/>
            <person name="Huang L."/>
            <person name="Zhou J."/>
            <person name="Hu Y."/>
            <person name="Li R."/>
            <person name="Zhang F."/>
            <person name="Lei H."/>
            <person name="Li X."/>
            <person name="Hu X."/>
            <person name="Liang C."/>
            <person name="Xu J."/>
            <person name="Wu Z."/>
            <person name="Yu X."/>
        </authorList>
    </citation>
    <scope>NUCLEOTIDE SEQUENCE</scope>
    <source>
        <strain>Henan</strain>
    </source>
</reference>
<accession>G7YIN5</accession>
<sequence length="94" mass="10800">MVLSSERVVIPQESQATVQNNFHRGHPGTNKIEVLARSYVYRPLRESQISQFSKSHGLLNCPSYLCSRQRPTEPWSIIKRALHPPKYNVVMTLP</sequence>
<reference evidence="1" key="1">
    <citation type="journal article" date="2011" name="Genome Biol.">
        <title>The draft genome of the carcinogenic human liver fluke Clonorchis sinensis.</title>
        <authorList>
            <person name="Wang X."/>
            <person name="Chen W."/>
            <person name="Huang Y."/>
            <person name="Sun J."/>
            <person name="Men J."/>
            <person name="Liu H."/>
            <person name="Luo F."/>
            <person name="Guo L."/>
            <person name="Lv X."/>
            <person name="Deng C."/>
            <person name="Zhou C."/>
            <person name="Fan Y."/>
            <person name="Li X."/>
            <person name="Huang L."/>
            <person name="Hu Y."/>
            <person name="Liang C."/>
            <person name="Hu X."/>
            <person name="Xu J."/>
            <person name="Yu X."/>
        </authorList>
    </citation>
    <scope>NUCLEOTIDE SEQUENCE [LARGE SCALE GENOMIC DNA]</scope>
    <source>
        <strain evidence="1">Henan</strain>
    </source>
</reference>
<protein>
    <recommendedName>
        <fullName evidence="3">Integrase zinc-binding domain-containing protein</fullName>
    </recommendedName>
</protein>
<evidence type="ECO:0008006" key="3">
    <source>
        <dbReference type="Google" id="ProtNLM"/>
    </source>
</evidence>
<dbReference type="Proteomes" id="UP000008909">
    <property type="component" value="Unassembled WGS sequence"/>
</dbReference>
<dbReference type="AlphaFoldDB" id="G7YIN5"/>
<gene>
    <name evidence="1" type="ORF">CLF_108866</name>
</gene>
<proteinExistence type="predicted"/>
<organism evidence="1 2">
    <name type="scientific">Clonorchis sinensis</name>
    <name type="common">Chinese liver fluke</name>
    <dbReference type="NCBI Taxonomy" id="79923"/>
    <lineage>
        <taxon>Eukaryota</taxon>
        <taxon>Metazoa</taxon>
        <taxon>Spiralia</taxon>
        <taxon>Lophotrochozoa</taxon>
        <taxon>Platyhelminthes</taxon>
        <taxon>Trematoda</taxon>
        <taxon>Digenea</taxon>
        <taxon>Opisthorchiida</taxon>
        <taxon>Opisthorchiata</taxon>
        <taxon>Opisthorchiidae</taxon>
        <taxon>Clonorchis</taxon>
    </lineage>
</organism>
<evidence type="ECO:0000313" key="1">
    <source>
        <dbReference type="EMBL" id="GAA52818.1"/>
    </source>
</evidence>
<name>G7YIN5_CLOSI</name>